<dbReference type="Proteomes" id="UP001589710">
    <property type="component" value="Unassembled WGS sequence"/>
</dbReference>
<dbReference type="Gene3D" id="2.40.350.10">
    <property type="entry name" value="SO1590-like"/>
    <property type="match status" value="1"/>
</dbReference>
<comment type="caution">
    <text evidence="1">The sequence shown here is derived from an EMBL/GenBank/DDBJ whole genome shotgun (WGS) entry which is preliminary data.</text>
</comment>
<protein>
    <submittedName>
        <fullName evidence="1">DUF3224 domain-containing protein</fullName>
    </submittedName>
</protein>
<reference evidence="1 2" key="1">
    <citation type="submission" date="2024-09" db="EMBL/GenBank/DDBJ databases">
        <authorList>
            <person name="Sun Q."/>
            <person name="Mori K."/>
        </authorList>
    </citation>
    <scope>NUCLEOTIDE SEQUENCE [LARGE SCALE GENOMIC DNA]</scope>
    <source>
        <strain evidence="1 2">JCM 3331</strain>
    </source>
</reference>
<evidence type="ECO:0000313" key="1">
    <source>
        <dbReference type="EMBL" id="MFB9572461.1"/>
    </source>
</evidence>
<dbReference type="SUPFAM" id="SSF159238">
    <property type="entry name" value="SO1590-like"/>
    <property type="match status" value="1"/>
</dbReference>
<organism evidence="1 2">
    <name type="scientific">Streptomyces yanii</name>
    <dbReference type="NCBI Taxonomy" id="78510"/>
    <lineage>
        <taxon>Bacteria</taxon>
        <taxon>Bacillati</taxon>
        <taxon>Actinomycetota</taxon>
        <taxon>Actinomycetes</taxon>
        <taxon>Kitasatosporales</taxon>
        <taxon>Streptomycetaceae</taxon>
        <taxon>Streptomyces</taxon>
    </lineage>
</organism>
<dbReference type="EMBL" id="JBHMCG010000040">
    <property type="protein sequence ID" value="MFB9572461.1"/>
    <property type="molecule type" value="Genomic_DNA"/>
</dbReference>
<dbReference type="Pfam" id="PF11528">
    <property type="entry name" value="DUF3224"/>
    <property type="match status" value="1"/>
</dbReference>
<name>A0ABV5R5Q5_9ACTN</name>
<sequence length="143" mass="14908">MTTTLSMEAQLTAKAAGSYEITSWDEKPYDEGSDTPKLTKAHFTNAFSGDIEGEGAAETLMVYPTDSTANFVGLQTVTGTVGGRKGSFVLQATGSWLDGVARAEWFVVPGSATGGLVGLTGKGGYTSQPDGSCAVTLDYDFEE</sequence>
<dbReference type="RefSeq" id="WP_345516828.1">
    <property type="nucleotide sequence ID" value="NZ_BAAAXD010000040.1"/>
</dbReference>
<proteinExistence type="predicted"/>
<evidence type="ECO:0000313" key="2">
    <source>
        <dbReference type="Proteomes" id="UP001589710"/>
    </source>
</evidence>
<dbReference type="InterPro" id="IPR021607">
    <property type="entry name" value="DUF3224"/>
</dbReference>
<keyword evidence="2" id="KW-1185">Reference proteome</keyword>
<accession>A0ABV5R5Q5</accession>
<gene>
    <name evidence="1" type="ORF">ACFFTL_09025</name>
</gene>
<dbReference type="InterPro" id="IPR023159">
    <property type="entry name" value="SO1590-like_sf"/>
</dbReference>